<dbReference type="InterPro" id="IPR049806">
    <property type="entry name" value="MasK-like_C"/>
</dbReference>
<sequence>MAKNNWLIPSLIVVGLFSVALSLFIASQTEKQKPGARPLARLELNLGKVFVLRKNMTQKEKLGRKASLFALDSVETSVDGDATMEFDSAYRIRIPENSLITIDEETERIVLIIKRGDLQVENFGREGSVYISKDGVRWTATDYEMNYKKQAPEETLPELAPAETGVPAVPVANMAEGLTSEQIQDTLKTHRSNFFKCYTQLLQKTPGVVGQASISFTIERTGKVAQAEIASSSITDAGFKKCLLEATKRVEFKSFGGDPITTVFPLRFE</sequence>
<name>A0ABY4CD25_9BACT</name>
<keyword evidence="3" id="KW-1185">Reference proteome</keyword>
<protein>
    <submittedName>
        <fullName evidence="2">AgmX/PglI C-terminal domain-containing protein</fullName>
    </submittedName>
</protein>
<dbReference type="EMBL" id="CP093442">
    <property type="protein sequence ID" value="UOF02805.1"/>
    <property type="molecule type" value="Genomic_DNA"/>
</dbReference>
<feature type="transmembrane region" description="Helical" evidence="1">
    <location>
        <begin position="6"/>
        <end position="27"/>
    </location>
</feature>
<organism evidence="2 3">
    <name type="scientific">Bdellovibrio reynosensis</name>
    <dbReference type="NCBI Taxonomy" id="2835041"/>
    <lineage>
        <taxon>Bacteria</taxon>
        <taxon>Pseudomonadati</taxon>
        <taxon>Bdellovibrionota</taxon>
        <taxon>Bdellovibrionia</taxon>
        <taxon>Bdellovibrionales</taxon>
        <taxon>Pseudobdellovibrionaceae</taxon>
        <taxon>Bdellovibrio</taxon>
    </lineage>
</organism>
<dbReference type="Proteomes" id="UP000830116">
    <property type="component" value="Chromosome"/>
</dbReference>
<dbReference type="NCBIfam" id="NF033768">
    <property type="entry name" value="myxo_SS_tail"/>
    <property type="match status" value="1"/>
</dbReference>
<evidence type="ECO:0000313" key="3">
    <source>
        <dbReference type="Proteomes" id="UP000830116"/>
    </source>
</evidence>
<accession>A0ABY4CD25</accession>
<gene>
    <name evidence="2" type="ORF">MNR06_07550</name>
</gene>
<keyword evidence="1" id="KW-0472">Membrane</keyword>
<proteinExistence type="predicted"/>
<reference evidence="2" key="1">
    <citation type="submission" date="2022-03" db="EMBL/GenBank/DDBJ databases">
        <title>Genome Identification and Characterization of new species Bdellovibrio reynosense LBG001 sp. nov. from a Mexico soil sample.</title>
        <authorList>
            <person name="Camilli A."/>
            <person name="Ajao Y."/>
            <person name="Guo X."/>
        </authorList>
    </citation>
    <scope>NUCLEOTIDE SEQUENCE</scope>
    <source>
        <strain evidence="2">LBG001</strain>
    </source>
</reference>
<keyword evidence="1" id="KW-1133">Transmembrane helix</keyword>
<keyword evidence="1" id="KW-0812">Transmembrane</keyword>
<dbReference type="RefSeq" id="WP_243540622.1">
    <property type="nucleotide sequence ID" value="NZ_CP093442.1"/>
</dbReference>
<evidence type="ECO:0000313" key="2">
    <source>
        <dbReference type="EMBL" id="UOF02805.1"/>
    </source>
</evidence>
<evidence type="ECO:0000256" key="1">
    <source>
        <dbReference type="SAM" id="Phobius"/>
    </source>
</evidence>